<gene>
    <name evidence="3" type="ORF">A7U60_g6826</name>
</gene>
<feature type="region of interest" description="Disordered" evidence="1">
    <location>
        <begin position="314"/>
        <end position="408"/>
    </location>
</feature>
<dbReference type="Pfam" id="PF13668">
    <property type="entry name" value="Ferritin_2"/>
    <property type="match status" value="1"/>
</dbReference>
<dbReference type="AlphaFoldDB" id="A0A9Q5N1E4"/>
<accession>A0A9Q5N1E4</accession>
<proteinExistence type="predicted"/>
<evidence type="ECO:0000313" key="4">
    <source>
        <dbReference type="Proteomes" id="UP000757232"/>
    </source>
</evidence>
<reference evidence="3" key="1">
    <citation type="submission" date="2016-06" db="EMBL/GenBank/DDBJ databases">
        <title>Draft Genome sequence of the fungus Inonotus baumii.</title>
        <authorList>
            <person name="Zhu H."/>
            <person name="Lin W."/>
        </authorList>
    </citation>
    <scope>NUCLEOTIDE SEQUENCE</scope>
    <source>
        <strain evidence="3">821</strain>
    </source>
</reference>
<dbReference type="InterPro" id="IPR009078">
    <property type="entry name" value="Ferritin-like_SF"/>
</dbReference>
<dbReference type="EMBL" id="LNZH02000204">
    <property type="protein sequence ID" value="OCB86235.1"/>
    <property type="molecule type" value="Genomic_DNA"/>
</dbReference>
<evidence type="ECO:0000313" key="3">
    <source>
        <dbReference type="EMBL" id="OCB86235.1"/>
    </source>
</evidence>
<feature type="chain" id="PRO_5040351504" evidence="2">
    <location>
        <begin position="20"/>
        <end position="408"/>
    </location>
</feature>
<comment type="caution">
    <text evidence="3">The sequence shown here is derived from an EMBL/GenBank/DDBJ whole genome shotgun (WGS) entry which is preliminary data.</text>
</comment>
<evidence type="ECO:0000256" key="1">
    <source>
        <dbReference type="SAM" id="MobiDB-lite"/>
    </source>
</evidence>
<dbReference type="SUPFAM" id="SSF47240">
    <property type="entry name" value="Ferritin-like"/>
    <property type="match status" value="1"/>
</dbReference>
<organism evidence="3 4">
    <name type="scientific">Sanghuangporus baumii</name>
    <name type="common">Phellinus baumii</name>
    <dbReference type="NCBI Taxonomy" id="108892"/>
    <lineage>
        <taxon>Eukaryota</taxon>
        <taxon>Fungi</taxon>
        <taxon>Dikarya</taxon>
        <taxon>Basidiomycota</taxon>
        <taxon>Agaricomycotina</taxon>
        <taxon>Agaricomycetes</taxon>
        <taxon>Hymenochaetales</taxon>
        <taxon>Hymenochaetaceae</taxon>
        <taxon>Sanghuangporus</taxon>
    </lineage>
</organism>
<keyword evidence="4" id="KW-1185">Reference proteome</keyword>
<feature type="compositionally biased region" description="Polar residues" evidence="1">
    <location>
        <begin position="374"/>
        <end position="386"/>
    </location>
</feature>
<dbReference type="Proteomes" id="UP000757232">
    <property type="component" value="Unassembled WGS sequence"/>
</dbReference>
<dbReference type="CDD" id="cd00657">
    <property type="entry name" value="Ferritin_like"/>
    <property type="match status" value="1"/>
</dbReference>
<keyword evidence="2" id="KW-0732">Signal</keyword>
<dbReference type="OrthoDB" id="1001765at2759"/>
<evidence type="ECO:0000256" key="2">
    <source>
        <dbReference type="SAM" id="SignalP"/>
    </source>
</evidence>
<name>A0A9Q5N1E4_SANBA</name>
<feature type="signal peptide" evidence="2">
    <location>
        <begin position="1"/>
        <end position="19"/>
    </location>
</feature>
<feature type="compositionally biased region" description="Low complexity" evidence="1">
    <location>
        <begin position="316"/>
        <end position="369"/>
    </location>
</feature>
<protein>
    <submittedName>
        <fullName evidence="3">Uncharacterized protein</fullName>
    </submittedName>
</protein>
<sequence length="408" mass="41491">MHRSVVFAALSLLVSSVAGLPIQRRTDNATDNSANLLVLKFANVLEQLETEFYSQALQKFQTSDFTAAGFSDASVPIQQFTNIQSDESTHTTVLESTIQSLGDSAITGCSFDFSSVLTDVATMAPVARLVENVGVGAYLGAAHLVTDPIILTDAASIVTVEARHQTILNVLNGGTAIPAAFDLPLLPQEVLAIAGPFISGCSVGIDALPSLTVTNTDTIAAGTTLSFNFDAQSSISDTSTLSCQMLAGGMPFSLTLPFDACVVPSGLQGPVAIYVTNDTQPLANNPRDRFTGNIVAGPTMAFLDGTPETLSNLAKSGSAVSGGDVSGSATDTASTEISTSTISPEEASSILASASATATASDSSATGTAEDANSIPSSANTTTGPSSDGAINVDGWTFVPNPASSSSA</sequence>